<dbReference type="Proteomes" id="UP000054466">
    <property type="component" value="Unassembled WGS sequence"/>
</dbReference>
<proteinExistence type="predicted"/>
<feature type="region of interest" description="Disordered" evidence="1">
    <location>
        <begin position="93"/>
        <end position="143"/>
    </location>
</feature>
<feature type="compositionally biased region" description="Basic and acidic residues" evidence="1">
    <location>
        <begin position="119"/>
        <end position="143"/>
    </location>
</feature>
<dbReference type="HOGENOM" id="CLU_1677652_0_0_1"/>
<sequence length="157" mass="18202">MVEYTPPPADLSRLNPIQRYMQKGQLDKQDYVYLFLIVLVYFVARPKIEEFFKWWMSPKELQEGEQARTAYMQKAKVGPNVIRGIESRSLETIPEVSTDTTTGTNVDKNGKVINRKTKEKSGTDKLLDWEDEPERKPAEGDKSDVVAWLDKWSNEES</sequence>
<dbReference type="InterPro" id="IPR011431">
    <property type="entry name" value="Trafficking_Pga2"/>
</dbReference>
<evidence type="ECO:0000256" key="1">
    <source>
        <dbReference type="SAM" id="MobiDB-lite"/>
    </source>
</evidence>
<feature type="compositionally biased region" description="Polar residues" evidence="1">
    <location>
        <begin position="95"/>
        <end position="107"/>
    </location>
</feature>
<dbReference type="GeneID" id="27350604"/>
<dbReference type="AlphaFoldDB" id="A0A0D2BXY6"/>
<dbReference type="EMBL" id="KN847046">
    <property type="protein sequence ID" value="KIW23190.1"/>
    <property type="molecule type" value="Genomic_DNA"/>
</dbReference>
<accession>A0A0D2BXY6</accession>
<organism evidence="2 3">
    <name type="scientific">Cladophialophora immunda</name>
    <dbReference type="NCBI Taxonomy" id="569365"/>
    <lineage>
        <taxon>Eukaryota</taxon>
        <taxon>Fungi</taxon>
        <taxon>Dikarya</taxon>
        <taxon>Ascomycota</taxon>
        <taxon>Pezizomycotina</taxon>
        <taxon>Eurotiomycetes</taxon>
        <taxon>Chaetothyriomycetidae</taxon>
        <taxon>Chaetothyriales</taxon>
        <taxon>Herpotrichiellaceae</taxon>
        <taxon>Cladophialophora</taxon>
    </lineage>
</organism>
<gene>
    <name evidence="2" type="ORF">PV07_11410</name>
</gene>
<evidence type="ECO:0000313" key="3">
    <source>
        <dbReference type="Proteomes" id="UP000054466"/>
    </source>
</evidence>
<dbReference type="Pfam" id="PF07543">
    <property type="entry name" value="PGA2"/>
    <property type="match status" value="1"/>
</dbReference>
<dbReference type="OrthoDB" id="4127469at2759"/>
<keyword evidence="3" id="KW-1185">Reference proteome</keyword>
<dbReference type="VEuPathDB" id="FungiDB:PV07_11410"/>
<protein>
    <submittedName>
        <fullName evidence="2">Uncharacterized protein</fullName>
    </submittedName>
</protein>
<name>A0A0D2BXY6_9EURO</name>
<dbReference type="RefSeq" id="XP_016243406.1">
    <property type="nucleotide sequence ID" value="XM_016398844.1"/>
</dbReference>
<evidence type="ECO:0000313" key="2">
    <source>
        <dbReference type="EMBL" id="KIW23190.1"/>
    </source>
</evidence>
<reference evidence="2 3" key="1">
    <citation type="submission" date="2015-01" db="EMBL/GenBank/DDBJ databases">
        <title>The Genome Sequence of Cladophialophora immunda CBS83496.</title>
        <authorList>
            <consortium name="The Broad Institute Genomics Platform"/>
            <person name="Cuomo C."/>
            <person name="de Hoog S."/>
            <person name="Gorbushina A."/>
            <person name="Stielow B."/>
            <person name="Teixiera M."/>
            <person name="Abouelleil A."/>
            <person name="Chapman S.B."/>
            <person name="Priest M."/>
            <person name="Young S.K."/>
            <person name="Wortman J."/>
            <person name="Nusbaum C."/>
            <person name="Birren B."/>
        </authorList>
    </citation>
    <scope>NUCLEOTIDE SEQUENCE [LARGE SCALE GENOMIC DNA]</scope>
    <source>
        <strain evidence="2 3">CBS 83496</strain>
    </source>
</reference>